<reference evidence="1" key="1">
    <citation type="submission" date="2018-05" db="EMBL/GenBank/DDBJ databases">
        <authorList>
            <person name="Lanie J.A."/>
            <person name="Ng W.-L."/>
            <person name="Kazmierczak K.M."/>
            <person name="Andrzejewski T.M."/>
            <person name="Davidsen T.M."/>
            <person name="Wayne K.J."/>
            <person name="Tettelin H."/>
            <person name="Glass J.I."/>
            <person name="Rusch D."/>
            <person name="Podicherti R."/>
            <person name="Tsui H.-C.T."/>
            <person name="Winkler M.E."/>
        </authorList>
    </citation>
    <scope>NUCLEOTIDE SEQUENCE</scope>
</reference>
<name>A0A382M0T8_9ZZZZ</name>
<evidence type="ECO:0000313" key="1">
    <source>
        <dbReference type="EMBL" id="SVC40771.1"/>
    </source>
</evidence>
<accession>A0A382M0T8</accession>
<proteinExistence type="predicted"/>
<feature type="non-terminal residue" evidence="1">
    <location>
        <position position="26"/>
    </location>
</feature>
<organism evidence="1">
    <name type="scientific">marine metagenome</name>
    <dbReference type="NCBI Taxonomy" id="408172"/>
    <lineage>
        <taxon>unclassified sequences</taxon>
        <taxon>metagenomes</taxon>
        <taxon>ecological metagenomes</taxon>
    </lineage>
</organism>
<sequence>MYQFARAVAGVFDMDSSLVNPVPVSA</sequence>
<gene>
    <name evidence="1" type="ORF">METZ01_LOCUS293625</name>
</gene>
<dbReference type="EMBL" id="UINC01089566">
    <property type="protein sequence ID" value="SVC40771.1"/>
    <property type="molecule type" value="Genomic_DNA"/>
</dbReference>
<protein>
    <submittedName>
        <fullName evidence="1">Uncharacterized protein</fullName>
    </submittedName>
</protein>
<dbReference type="AlphaFoldDB" id="A0A382M0T8"/>